<dbReference type="InterPro" id="IPR014710">
    <property type="entry name" value="RmlC-like_jellyroll"/>
</dbReference>
<dbReference type="InterPro" id="IPR011051">
    <property type="entry name" value="RmlC_Cupin_sf"/>
</dbReference>
<gene>
    <name evidence="2" type="ORF">A3G45_02805</name>
</gene>
<protein>
    <recommendedName>
        <fullName evidence="1">Cupin type-2 domain-containing protein</fullName>
    </recommendedName>
</protein>
<reference evidence="2 3" key="1">
    <citation type="journal article" date="2016" name="Nat. Commun.">
        <title>Thousands of microbial genomes shed light on interconnected biogeochemical processes in an aquifer system.</title>
        <authorList>
            <person name="Anantharaman K."/>
            <person name="Brown C.T."/>
            <person name="Hug L.A."/>
            <person name="Sharon I."/>
            <person name="Castelle C.J."/>
            <person name="Probst A.J."/>
            <person name="Thomas B.C."/>
            <person name="Singh A."/>
            <person name="Wilkins M.J."/>
            <person name="Karaoz U."/>
            <person name="Brodie E.L."/>
            <person name="Williams K.H."/>
            <person name="Hubbard S.S."/>
            <person name="Banfield J.F."/>
        </authorList>
    </citation>
    <scope>NUCLEOTIDE SEQUENCE [LARGE SCALE GENOMIC DNA]</scope>
</reference>
<dbReference type="Gene3D" id="2.60.120.10">
    <property type="entry name" value="Jelly Rolls"/>
    <property type="match status" value="1"/>
</dbReference>
<dbReference type="SUPFAM" id="SSF51182">
    <property type="entry name" value="RmlC-like cupins"/>
    <property type="match status" value="1"/>
</dbReference>
<proteinExistence type="predicted"/>
<comment type="caution">
    <text evidence="2">The sequence shown here is derived from an EMBL/GenBank/DDBJ whole genome shotgun (WGS) entry which is preliminary data.</text>
</comment>
<accession>A0A1G2IKX6</accession>
<dbReference type="Proteomes" id="UP000178632">
    <property type="component" value="Unassembled WGS sequence"/>
</dbReference>
<evidence type="ECO:0000313" key="2">
    <source>
        <dbReference type="EMBL" id="OGZ75345.1"/>
    </source>
</evidence>
<evidence type="ECO:0000259" key="1">
    <source>
        <dbReference type="Pfam" id="PF07883"/>
    </source>
</evidence>
<feature type="domain" description="Cupin type-2" evidence="1">
    <location>
        <begin position="34"/>
        <end position="95"/>
    </location>
</feature>
<sequence length="102" mass="11228">MENNFQNLKDLVTYSKGGILSKIIVKSDKLNVTLFCMAGGTEISEHTSTKQGFVFVIEGKGIFSLGGKNIEMLPDAFIQMRENVAHSLKAEENTSFLLSLVN</sequence>
<dbReference type="InterPro" id="IPR013096">
    <property type="entry name" value="Cupin_2"/>
</dbReference>
<dbReference type="AlphaFoldDB" id="A0A1G2IKX6"/>
<dbReference type="EMBL" id="MHPE01000050">
    <property type="protein sequence ID" value="OGZ75345.1"/>
    <property type="molecule type" value="Genomic_DNA"/>
</dbReference>
<dbReference type="CDD" id="cd02230">
    <property type="entry name" value="cupin_HP0902-like"/>
    <property type="match status" value="1"/>
</dbReference>
<dbReference type="PANTHER" id="PTHR37694:SF1">
    <property type="entry name" value="SLR8022 PROTEIN"/>
    <property type="match status" value="1"/>
</dbReference>
<dbReference type="Pfam" id="PF07883">
    <property type="entry name" value="Cupin_2"/>
    <property type="match status" value="1"/>
</dbReference>
<name>A0A1G2IKX6_9BACT</name>
<organism evidence="2 3">
    <name type="scientific">Candidatus Staskawiczbacteria bacterium RIFCSPLOWO2_12_FULL_37_15</name>
    <dbReference type="NCBI Taxonomy" id="1802218"/>
    <lineage>
        <taxon>Bacteria</taxon>
        <taxon>Candidatus Staskawicziibacteriota</taxon>
    </lineage>
</organism>
<evidence type="ECO:0000313" key="3">
    <source>
        <dbReference type="Proteomes" id="UP000178632"/>
    </source>
</evidence>
<dbReference type="PANTHER" id="PTHR37694">
    <property type="entry name" value="SLR8022 PROTEIN"/>
    <property type="match status" value="1"/>
</dbReference>